<dbReference type="Proteomes" id="UP001275436">
    <property type="component" value="Unassembled WGS sequence"/>
</dbReference>
<organism evidence="1 2">
    <name type="scientific">Oceanobacillus kimchii</name>
    <dbReference type="NCBI Taxonomy" id="746691"/>
    <lineage>
        <taxon>Bacteria</taxon>
        <taxon>Bacillati</taxon>
        <taxon>Bacillota</taxon>
        <taxon>Bacilli</taxon>
        <taxon>Bacillales</taxon>
        <taxon>Bacillaceae</taxon>
        <taxon>Oceanobacillus</taxon>
    </lineage>
</organism>
<protein>
    <submittedName>
        <fullName evidence="1">Uncharacterized protein</fullName>
    </submittedName>
</protein>
<evidence type="ECO:0000313" key="1">
    <source>
        <dbReference type="EMBL" id="GLO64759.1"/>
    </source>
</evidence>
<comment type="caution">
    <text evidence="1">The sequence shown here is derived from an EMBL/GenBank/DDBJ whole genome shotgun (WGS) entry which is preliminary data.</text>
</comment>
<dbReference type="EMBL" id="BSKO01000001">
    <property type="protein sequence ID" value="GLO64759.1"/>
    <property type="molecule type" value="Genomic_DNA"/>
</dbReference>
<proteinExistence type="predicted"/>
<name>A0ABQ5TGU9_9BACI</name>
<reference evidence="1 2" key="1">
    <citation type="submission" date="2023-02" db="EMBL/GenBank/DDBJ databases">
        <title>Oceanobacillus kimchii IFOP_LL358 isolated form Alexandrium catenella lab strain.</title>
        <authorList>
            <person name="Gajardo G."/>
            <person name="Ueki S."/>
            <person name="Maruyama F."/>
        </authorList>
    </citation>
    <scope>NUCLEOTIDE SEQUENCE [LARGE SCALE GENOMIC DNA]</scope>
    <source>
        <strain evidence="1 2">IFOP_LL358</strain>
    </source>
</reference>
<accession>A0ABQ5TGU9</accession>
<keyword evidence="2" id="KW-1185">Reference proteome</keyword>
<dbReference type="RefSeq" id="WP_317957678.1">
    <property type="nucleotide sequence ID" value="NZ_BSKO01000001.1"/>
</dbReference>
<sequence>MAELSRFFNSVTGDERTYQAEDFAQFFQNFLGNGFFEGLEVSAENTTNTIIAPGSAFIEGHDYRNTTSLTLVHDPADATNDRIDRVVLRLNKDIDIRNIKAFIKKGETSSNPSPPNLTRNNYEYELSLAQVRIVAGKSYIDGSQITDERGHHELCGRVQVARRVGDQINTVDIKTVEARPEDYSEGISQFYMSGRDQADIFQGWLESIGVNPGKYGRSLESLRAYVHTIGNRTNTGVQTITIFAWDWNNNYEIYGEFKRANNAVSSNIEWGQWQENQIIVEQGSNSNGEYVRYSNGVQECWGNPFSLQTSTSVGALYRSDPRQWTYPKEFASTSDLVVMGDIRSFDRWVTVSTIDTTQASVSAMGVYNSSAAYTTMLYAKGRWR</sequence>
<evidence type="ECO:0000313" key="2">
    <source>
        <dbReference type="Proteomes" id="UP001275436"/>
    </source>
</evidence>
<gene>
    <name evidence="1" type="ORF">MACH08_05430</name>
</gene>